<proteinExistence type="predicted"/>
<dbReference type="RefSeq" id="WP_379815868.1">
    <property type="nucleotide sequence ID" value="NZ_JBHUDZ010000016.1"/>
</dbReference>
<reference evidence="2" key="1">
    <citation type="journal article" date="2019" name="Int. J. Syst. Evol. Microbiol.">
        <title>The Global Catalogue of Microorganisms (GCM) 10K type strain sequencing project: providing services to taxonomists for standard genome sequencing and annotation.</title>
        <authorList>
            <consortium name="The Broad Institute Genomics Platform"/>
            <consortium name="The Broad Institute Genome Sequencing Center for Infectious Disease"/>
            <person name="Wu L."/>
            <person name="Ma J."/>
        </authorList>
    </citation>
    <scope>NUCLEOTIDE SEQUENCE [LARGE SCALE GENOMIC DNA]</scope>
    <source>
        <strain evidence="2">CCUG 70865</strain>
    </source>
</reference>
<evidence type="ECO:0000313" key="1">
    <source>
        <dbReference type="EMBL" id="MFD1604779.1"/>
    </source>
</evidence>
<comment type="caution">
    <text evidence="1">The sequence shown here is derived from an EMBL/GenBank/DDBJ whole genome shotgun (WGS) entry which is preliminary data.</text>
</comment>
<accession>A0ABW4HH66</accession>
<evidence type="ECO:0008006" key="3">
    <source>
        <dbReference type="Google" id="ProtNLM"/>
    </source>
</evidence>
<keyword evidence="2" id="KW-1185">Reference proteome</keyword>
<name>A0ABW4HH66_9FLAO</name>
<organism evidence="1 2">
    <name type="scientific">Flavobacterium artemisiae</name>
    <dbReference type="NCBI Taxonomy" id="2126556"/>
    <lineage>
        <taxon>Bacteria</taxon>
        <taxon>Pseudomonadati</taxon>
        <taxon>Bacteroidota</taxon>
        <taxon>Flavobacteriia</taxon>
        <taxon>Flavobacteriales</taxon>
        <taxon>Flavobacteriaceae</taxon>
        <taxon>Flavobacterium</taxon>
    </lineage>
</organism>
<dbReference type="Proteomes" id="UP001597138">
    <property type="component" value="Unassembled WGS sequence"/>
</dbReference>
<dbReference type="EMBL" id="JBHUDZ010000016">
    <property type="protein sequence ID" value="MFD1604779.1"/>
    <property type="molecule type" value="Genomic_DNA"/>
</dbReference>
<evidence type="ECO:0000313" key="2">
    <source>
        <dbReference type="Proteomes" id="UP001597138"/>
    </source>
</evidence>
<protein>
    <recommendedName>
        <fullName evidence="3">TerB-C domain-containing protein</fullName>
    </recommendedName>
</protein>
<gene>
    <name evidence="1" type="ORF">ACFSC2_18725</name>
</gene>
<sequence>MFSKPINSSLKIKVNTILKSAKRKADKAFAENIASKAKDLDDFESLKIIDREYKALKKKIKRSDYPFYIENSSTPEWLLTQFASRTYLLNIDESSELEEAIYLGKYRSNISKNIVKILKKIPSYSYEQFVNGEVCRFFLFFKEYKNIAEDDYYKIIKWQSEKIISIISYESSMLIKKIQIHCQNIDRPELFISSQRAIIEELFTYNGSSACEIKNILSKLYIFQDFNFENFENVTLLENFKIYKNEEFHWHKADYNMIKPIADYLLLKPESIFTNDFLVFQTIDKIAVWFSQILKGRDIQNDYIVPDYAKEFDKVKNEAQEEIERISDLLYDFINDETNTEKEIKDYFLNLYDSYRIRLNNIKDKNVLQVISNDKEHILIDFYTTNAFFSNDLEKVSEHIKELMVIHELSWEILVAYNNFFDTKNIYDTQDYGVSDITMLLNKMVLNKKLYKASKKAMDDFFLHFQKYSLPFDYHIKNVQELLVSVFSIALKNLQEILDDAEPTNKVIFLQSRIKEIKQRELQFKQIESEYIIDSSRFRYTELLKEFLMIEADFLKETMTIRNILPAPQIPPKLDLTPTFENIVSREHQIFISQMMEDLCITLNGKSVISERKKGAIRGIVEALKENRILPDKSLESLCRIIGNKINLDINSKLDFSNISEKYRKEACRYIAQNYRG</sequence>